<dbReference type="NCBIfam" id="TIGR00380">
    <property type="entry name" value="cobal_cbiB"/>
    <property type="match status" value="1"/>
</dbReference>
<evidence type="ECO:0000313" key="12">
    <source>
        <dbReference type="EMBL" id="QNO56494.1"/>
    </source>
</evidence>
<protein>
    <recommendedName>
        <fullName evidence="5 11">Probable cobalamin biosynthesis protein CobD</fullName>
    </recommendedName>
</protein>
<name>A0A7G9Z8B0_9EURY</name>
<comment type="pathway">
    <text evidence="3 11">Cofactor biosynthesis; adenosylcobalamin biosynthesis.</text>
</comment>
<dbReference type="GO" id="GO:0015420">
    <property type="term" value="F:ABC-type vitamin B12 transporter activity"/>
    <property type="evidence" value="ECO:0007669"/>
    <property type="project" value="UniProtKB-UniRule"/>
</dbReference>
<dbReference type="Pfam" id="PF03186">
    <property type="entry name" value="CobD_Cbib"/>
    <property type="match status" value="1"/>
</dbReference>
<evidence type="ECO:0000256" key="8">
    <source>
        <dbReference type="ARBA" id="ARBA00022692"/>
    </source>
</evidence>
<gene>
    <name evidence="12" type="primary">cbiB</name>
    <name evidence="11" type="synonym">cobD</name>
    <name evidence="12" type="ORF">LPLLKDDP_00026</name>
</gene>
<dbReference type="UniPathway" id="UPA00148"/>
<dbReference type="PANTHER" id="PTHR34308:SF1">
    <property type="entry name" value="COBALAMIN BIOSYNTHESIS PROTEIN CBIB"/>
    <property type="match status" value="1"/>
</dbReference>
<proteinExistence type="inferred from homology"/>
<evidence type="ECO:0000256" key="9">
    <source>
        <dbReference type="ARBA" id="ARBA00022989"/>
    </source>
</evidence>
<feature type="transmembrane region" description="Helical" evidence="11">
    <location>
        <begin position="331"/>
        <end position="348"/>
    </location>
</feature>
<dbReference type="HAMAP" id="MF_00024">
    <property type="entry name" value="CobD_CbiB"/>
    <property type="match status" value="1"/>
</dbReference>
<keyword evidence="10 11" id="KW-0472">Membrane</keyword>
<dbReference type="GO" id="GO:0009236">
    <property type="term" value="P:cobalamin biosynthetic process"/>
    <property type="evidence" value="ECO:0007669"/>
    <property type="project" value="UniProtKB-UniRule"/>
</dbReference>
<keyword evidence="7 11" id="KW-0169">Cobalamin biosynthesis</keyword>
<reference evidence="12" key="1">
    <citation type="submission" date="2020-06" db="EMBL/GenBank/DDBJ databases">
        <title>Unique genomic features of the anaerobic methanotrophic archaea.</title>
        <authorList>
            <person name="Chadwick G.L."/>
            <person name="Skennerton C.T."/>
            <person name="Laso-Perez R."/>
            <person name="Leu A.O."/>
            <person name="Speth D.R."/>
            <person name="Yu H."/>
            <person name="Morgan-Lang C."/>
            <person name="Hatzenpichler R."/>
            <person name="Goudeau D."/>
            <person name="Malmstrom R."/>
            <person name="Brazelton W.J."/>
            <person name="Woyke T."/>
            <person name="Hallam S.J."/>
            <person name="Tyson G.W."/>
            <person name="Wegener G."/>
            <person name="Boetius A."/>
            <person name="Orphan V."/>
        </authorList>
    </citation>
    <scope>NUCLEOTIDE SEQUENCE</scope>
</reference>
<feature type="transmembrane region" description="Helical" evidence="11">
    <location>
        <begin position="108"/>
        <end position="127"/>
    </location>
</feature>
<evidence type="ECO:0000256" key="10">
    <source>
        <dbReference type="ARBA" id="ARBA00023136"/>
    </source>
</evidence>
<dbReference type="PANTHER" id="PTHR34308">
    <property type="entry name" value="COBALAMIN BIOSYNTHESIS PROTEIN CBIB"/>
    <property type="match status" value="1"/>
</dbReference>
<comment type="subcellular location">
    <subcellularLocation>
        <location evidence="2 11">Cell membrane</location>
        <topology evidence="2 11">Multi-pass membrane protein</topology>
    </subcellularLocation>
</comment>
<dbReference type="AlphaFoldDB" id="A0A7G9Z8B0"/>
<organism evidence="12">
    <name type="scientific">Candidatus Methanophaga sp. ANME-1 ERB7</name>
    <dbReference type="NCBI Taxonomy" id="2759913"/>
    <lineage>
        <taxon>Archaea</taxon>
        <taxon>Methanobacteriati</taxon>
        <taxon>Methanobacteriota</taxon>
        <taxon>Stenosarchaea group</taxon>
        <taxon>Methanomicrobia</taxon>
        <taxon>Candidatus Methanophagales</taxon>
        <taxon>Candidatus Methanophagaceae</taxon>
        <taxon>Candidatus Methanophaga</taxon>
    </lineage>
</organism>
<evidence type="ECO:0000256" key="1">
    <source>
        <dbReference type="ARBA" id="ARBA00003384"/>
    </source>
</evidence>
<keyword evidence="8 11" id="KW-0812">Transmembrane</keyword>
<comment type="similarity">
    <text evidence="4 11">Belongs to the CobD/CbiB family.</text>
</comment>
<sequence>MKKPVAHSLVTRSQIGGLPILYSLFLICFVLLCHILFWDFMSSLQLQTRKLLIDQIVIFAIAILIDLTIGDPPEKIEKYYPIVWISRLMYLFDRITRRGRARREKILGVVYALLTISSFALPCLMLPCLPELVYIVLGSLIFKMTFTISGLERFGRKAWQTDNLESKRASVGKMVSRDVSDLDDEHLNSATIESVAENLTDSVISPFFYFAFFGVFGAMVYRVVNTLDAVVGYKTRRYIHFGWFSAKADDVLNYIPERIAVGLLILASNAKWKDVRKTVNETEGVHLTIVAMSHALKVKLEKIGYYTVGEGFGVASTVHIARAIRIVKRSTITFAFVCILMRVIFYYLI</sequence>
<evidence type="ECO:0000256" key="6">
    <source>
        <dbReference type="ARBA" id="ARBA00022475"/>
    </source>
</evidence>
<feature type="transmembrane region" description="Helical" evidence="11">
    <location>
        <begin position="20"/>
        <end position="39"/>
    </location>
</feature>
<dbReference type="EMBL" id="MT631657">
    <property type="protein sequence ID" value="QNO56494.1"/>
    <property type="molecule type" value="Genomic_DNA"/>
</dbReference>
<dbReference type="InterPro" id="IPR004485">
    <property type="entry name" value="Cobalamin_biosynth_CobD/CbiB"/>
</dbReference>
<dbReference type="GO" id="GO:0048472">
    <property type="term" value="F:threonine-phosphate decarboxylase activity"/>
    <property type="evidence" value="ECO:0007669"/>
    <property type="project" value="InterPro"/>
</dbReference>
<comment type="function">
    <text evidence="1 11">Converts cobyric acid to cobinamide by the addition of aminopropanol on the F carboxylic group.</text>
</comment>
<evidence type="ECO:0000256" key="4">
    <source>
        <dbReference type="ARBA" id="ARBA00006263"/>
    </source>
</evidence>
<keyword evidence="6 11" id="KW-1003">Cell membrane</keyword>
<evidence type="ECO:0000256" key="11">
    <source>
        <dbReference type="HAMAP-Rule" id="MF_00024"/>
    </source>
</evidence>
<comment type="caution">
    <text evidence="11">Lacks conserved residue(s) required for the propagation of feature annotation.</text>
</comment>
<evidence type="ECO:0000256" key="3">
    <source>
        <dbReference type="ARBA" id="ARBA00004953"/>
    </source>
</evidence>
<evidence type="ECO:0000256" key="7">
    <source>
        <dbReference type="ARBA" id="ARBA00022573"/>
    </source>
</evidence>
<keyword evidence="9 11" id="KW-1133">Transmembrane helix</keyword>
<dbReference type="GO" id="GO:0005886">
    <property type="term" value="C:plasma membrane"/>
    <property type="evidence" value="ECO:0007669"/>
    <property type="project" value="UniProtKB-SubCell"/>
</dbReference>
<accession>A0A7G9Z8B0</accession>
<evidence type="ECO:0000256" key="5">
    <source>
        <dbReference type="ARBA" id="ARBA00016185"/>
    </source>
</evidence>
<feature type="transmembrane region" description="Helical" evidence="11">
    <location>
        <begin position="207"/>
        <end position="224"/>
    </location>
</feature>
<evidence type="ECO:0000256" key="2">
    <source>
        <dbReference type="ARBA" id="ARBA00004651"/>
    </source>
</evidence>